<sequence length="279" mass="30758">MGAGSWNESEDQILRKEFARQGTENTSCTTRWDAIARCLPGRTSRDVRKRWVNVLENQFNKGAWTKSEDDRLRIAVQLHGTRWVNVAKDVGTRSADQCSKRWNQHLDPALVHSQWTQDKAVLASISDAPPCCQNAVTCSQDTAIPLGIMTPLSDTRLWNLRSVPWTPEVSETMEDYTIPGVGSPSSNFFSSQLDILGLSLPSDTTLNYSTVFDPGTIQEAQDTSSPGDEDPSHAGPSSLASSPQEVSLVIQNPDENLITRMVHELVTAKVDFKVVQGST</sequence>
<dbReference type="GO" id="GO:0042795">
    <property type="term" value="P:snRNA transcription by RNA polymerase II"/>
    <property type="evidence" value="ECO:0007669"/>
    <property type="project" value="TreeGrafter"/>
</dbReference>
<keyword evidence="4" id="KW-0539">Nucleus</keyword>
<evidence type="ECO:0000256" key="1">
    <source>
        <dbReference type="ARBA" id="ARBA00023015"/>
    </source>
</evidence>
<dbReference type="GO" id="GO:0001006">
    <property type="term" value="F:RNA polymerase III type 3 promoter sequence-specific DNA binding"/>
    <property type="evidence" value="ECO:0007669"/>
    <property type="project" value="TreeGrafter"/>
</dbReference>
<dbReference type="PROSITE" id="PS50090">
    <property type="entry name" value="MYB_LIKE"/>
    <property type="match status" value="2"/>
</dbReference>
<dbReference type="GO" id="GO:0000978">
    <property type="term" value="F:RNA polymerase II cis-regulatory region sequence-specific DNA binding"/>
    <property type="evidence" value="ECO:0007669"/>
    <property type="project" value="TreeGrafter"/>
</dbReference>
<accession>A0AAD6C905</accession>
<feature type="domain" description="Myb-like" evidence="6">
    <location>
        <begin position="56"/>
        <end position="106"/>
    </location>
</feature>
<keyword evidence="3" id="KW-0804">Transcription</keyword>
<evidence type="ECO:0000313" key="8">
    <source>
        <dbReference type="EMBL" id="KAJ5454551.1"/>
    </source>
</evidence>
<evidence type="ECO:0000259" key="7">
    <source>
        <dbReference type="PROSITE" id="PS51294"/>
    </source>
</evidence>
<feature type="region of interest" description="Disordered" evidence="5">
    <location>
        <begin position="217"/>
        <end position="245"/>
    </location>
</feature>
<gene>
    <name evidence="8" type="ORF">N7458_005507</name>
</gene>
<dbReference type="EMBL" id="JAPVEA010000005">
    <property type="protein sequence ID" value="KAJ5454551.1"/>
    <property type="molecule type" value="Genomic_DNA"/>
</dbReference>
<name>A0AAD6C905_9EURO</name>
<dbReference type="Proteomes" id="UP001213681">
    <property type="component" value="Unassembled WGS sequence"/>
</dbReference>
<protein>
    <submittedName>
        <fullName evidence="8">Uncharacterized protein</fullName>
    </submittedName>
</protein>
<dbReference type="GO" id="GO:0042796">
    <property type="term" value="P:snRNA transcription by RNA polymerase III"/>
    <property type="evidence" value="ECO:0007669"/>
    <property type="project" value="TreeGrafter"/>
</dbReference>
<dbReference type="InterPro" id="IPR001005">
    <property type="entry name" value="SANT/Myb"/>
</dbReference>
<dbReference type="PANTHER" id="PTHR46621:SF1">
    <property type="entry name" value="SNRNA-ACTIVATING PROTEIN COMPLEX SUBUNIT 4"/>
    <property type="match status" value="1"/>
</dbReference>
<evidence type="ECO:0000256" key="4">
    <source>
        <dbReference type="ARBA" id="ARBA00023242"/>
    </source>
</evidence>
<evidence type="ECO:0000256" key="5">
    <source>
        <dbReference type="SAM" id="MobiDB-lite"/>
    </source>
</evidence>
<dbReference type="GO" id="GO:0019185">
    <property type="term" value="C:snRNA-activating protein complex"/>
    <property type="evidence" value="ECO:0007669"/>
    <property type="project" value="TreeGrafter"/>
</dbReference>
<dbReference type="PROSITE" id="PS51294">
    <property type="entry name" value="HTH_MYB"/>
    <property type="match status" value="2"/>
</dbReference>
<proteinExistence type="predicted"/>
<feature type="domain" description="HTH myb-type" evidence="7">
    <location>
        <begin position="60"/>
        <end position="110"/>
    </location>
</feature>
<keyword evidence="9" id="KW-1185">Reference proteome</keyword>
<evidence type="ECO:0000259" key="6">
    <source>
        <dbReference type="PROSITE" id="PS50090"/>
    </source>
</evidence>
<dbReference type="InterPro" id="IPR009057">
    <property type="entry name" value="Homeodomain-like_sf"/>
</dbReference>
<keyword evidence="2" id="KW-0238">DNA-binding</keyword>
<evidence type="ECO:0000256" key="2">
    <source>
        <dbReference type="ARBA" id="ARBA00023125"/>
    </source>
</evidence>
<evidence type="ECO:0000256" key="3">
    <source>
        <dbReference type="ARBA" id="ARBA00023163"/>
    </source>
</evidence>
<reference evidence="8" key="1">
    <citation type="submission" date="2022-12" db="EMBL/GenBank/DDBJ databases">
        <authorList>
            <person name="Petersen C."/>
        </authorList>
    </citation>
    <scope>NUCLEOTIDE SEQUENCE</scope>
    <source>
        <strain evidence="8">IBT 16125</strain>
    </source>
</reference>
<feature type="domain" description="HTH myb-type" evidence="7">
    <location>
        <begin position="1"/>
        <end position="59"/>
    </location>
</feature>
<comment type="caution">
    <text evidence="8">The sequence shown here is derived from an EMBL/GenBank/DDBJ whole genome shotgun (WGS) entry which is preliminary data.</text>
</comment>
<dbReference type="CDD" id="cd00167">
    <property type="entry name" value="SANT"/>
    <property type="match status" value="2"/>
</dbReference>
<dbReference type="SMART" id="SM00717">
    <property type="entry name" value="SANT"/>
    <property type="match status" value="2"/>
</dbReference>
<reference evidence="8" key="2">
    <citation type="journal article" date="2023" name="IMA Fungus">
        <title>Comparative genomic study of the Penicillium genus elucidates a diverse pangenome and 15 lateral gene transfer events.</title>
        <authorList>
            <person name="Petersen C."/>
            <person name="Sorensen T."/>
            <person name="Nielsen M.R."/>
            <person name="Sondergaard T.E."/>
            <person name="Sorensen J.L."/>
            <person name="Fitzpatrick D.A."/>
            <person name="Frisvad J.C."/>
            <person name="Nielsen K.L."/>
        </authorList>
    </citation>
    <scope>NUCLEOTIDE SEQUENCE</scope>
    <source>
        <strain evidence="8">IBT 16125</strain>
    </source>
</reference>
<dbReference type="PANTHER" id="PTHR46621">
    <property type="entry name" value="SNRNA-ACTIVATING PROTEIN COMPLEX SUBUNIT 4"/>
    <property type="match status" value="1"/>
</dbReference>
<dbReference type="GeneID" id="81599132"/>
<dbReference type="SUPFAM" id="SSF46689">
    <property type="entry name" value="Homeodomain-like"/>
    <property type="match status" value="1"/>
</dbReference>
<dbReference type="Pfam" id="PF00249">
    <property type="entry name" value="Myb_DNA-binding"/>
    <property type="match status" value="2"/>
</dbReference>
<keyword evidence="1" id="KW-0805">Transcription regulation</keyword>
<organism evidence="8 9">
    <name type="scientific">Penicillium daleae</name>
    <dbReference type="NCBI Taxonomy" id="63821"/>
    <lineage>
        <taxon>Eukaryota</taxon>
        <taxon>Fungi</taxon>
        <taxon>Dikarya</taxon>
        <taxon>Ascomycota</taxon>
        <taxon>Pezizomycotina</taxon>
        <taxon>Eurotiomycetes</taxon>
        <taxon>Eurotiomycetidae</taxon>
        <taxon>Eurotiales</taxon>
        <taxon>Aspergillaceae</taxon>
        <taxon>Penicillium</taxon>
    </lineage>
</organism>
<dbReference type="Gene3D" id="1.10.10.60">
    <property type="entry name" value="Homeodomain-like"/>
    <property type="match status" value="2"/>
</dbReference>
<feature type="domain" description="Myb-like" evidence="6">
    <location>
        <begin position="1"/>
        <end position="55"/>
    </location>
</feature>
<dbReference type="InterPro" id="IPR051575">
    <property type="entry name" value="Myb-like_DNA-bd"/>
</dbReference>
<evidence type="ECO:0000313" key="9">
    <source>
        <dbReference type="Proteomes" id="UP001213681"/>
    </source>
</evidence>
<dbReference type="InterPro" id="IPR017930">
    <property type="entry name" value="Myb_dom"/>
</dbReference>
<dbReference type="RefSeq" id="XP_056767507.1">
    <property type="nucleotide sequence ID" value="XM_056908889.1"/>
</dbReference>
<dbReference type="AlphaFoldDB" id="A0AAD6C905"/>